<protein>
    <submittedName>
        <fullName evidence="1">Uncharacterized protein</fullName>
    </submittedName>
</protein>
<dbReference type="Proteomes" id="UP000800040">
    <property type="component" value="Unassembled WGS sequence"/>
</dbReference>
<proteinExistence type="predicted"/>
<gene>
    <name evidence="1" type="ORF">BDW02DRAFT_610742</name>
</gene>
<name>A0A6A5KQM6_9PLEO</name>
<accession>A0A6A5KQM6</accession>
<sequence length="199" mass="21367">MTLDCHDGSHVVRTRISSQPRPFAASKQTKRTSRPATLLAQNETQLMSRCTALAPETGAHLERVLTCSAPSDLCHEQRSCNERVVVRCWGSDWVSSLVVISEKVEAVGYLHLRRDMAVKGRGTGSIVPRMALGLSRLDPAGIRPSRPGVGDGVGYGSLASFRKHLVTAGASHHSTMPPLCCALEAAPDRVGRGGFFPPT</sequence>
<organism evidence="1 2">
    <name type="scientific">Decorospora gaudefroyi</name>
    <dbReference type="NCBI Taxonomy" id="184978"/>
    <lineage>
        <taxon>Eukaryota</taxon>
        <taxon>Fungi</taxon>
        <taxon>Dikarya</taxon>
        <taxon>Ascomycota</taxon>
        <taxon>Pezizomycotina</taxon>
        <taxon>Dothideomycetes</taxon>
        <taxon>Pleosporomycetidae</taxon>
        <taxon>Pleosporales</taxon>
        <taxon>Pleosporineae</taxon>
        <taxon>Pleosporaceae</taxon>
        <taxon>Decorospora</taxon>
    </lineage>
</organism>
<evidence type="ECO:0000313" key="1">
    <source>
        <dbReference type="EMBL" id="KAF1837386.1"/>
    </source>
</evidence>
<reference evidence="1" key="1">
    <citation type="submission" date="2020-01" db="EMBL/GenBank/DDBJ databases">
        <authorList>
            <consortium name="DOE Joint Genome Institute"/>
            <person name="Haridas S."/>
            <person name="Albert R."/>
            <person name="Binder M."/>
            <person name="Bloem J."/>
            <person name="Labutti K."/>
            <person name="Salamov A."/>
            <person name="Andreopoulos B."/>
            <person name="Baker S.E."/>
            <person name="Barry K."/>
            <person name="Bills G."/>
            <person name="Bluhm B.H."/>
            <person name="Cannon C."/>
            <person name="Castanera R."/>
            <person name="Culley D.E."/>
            <person name="Daum C."/>
            <person name="Ezra D."/>
            <person name="Gonzalez J.B."/>
            <person name="Henrissat B."/>
            <person name="Kuo A."/>
            <person name="Liang C."/>
            <person name="Lipzen A."/>
            <person name="Lutzoni F."/>
            <person name="Magnuson J."/>
            <person name="Mondo S."/>
            <person name="Nolan M."/>
            <person name="Ohm R."/>
            <person name="Pangilinan J."/>
            <person name="Park H.-J."/>
            <person name="Ramirez L."/>
            <person name="Alfaro M."/>
            <person name="Sun H."/>
            <person name="Tritt A."/>
            <person name="Yoshinaga Y."/>
            <person name="Zwiers L.-H."/>
            <person name="Turgeon B.G."/>
            <person name="Goodwin S.B."/>
            <person name="Spatafora J.W."/>
            <person name="Crous P.W."/>
            <person name="Grigoriev I.V."/>
        </authorList>
    </citation>
    <scope>NUCLEOTIDE SEQUENCE</scope>
    <source>
        <strain evidence="1">P77</strain>
    </source>
</reference>
<evidence type="ECO:0000313" key="2">
    <source>
        <dbReference type="Proteomes" id="UP000800040"/>
    </source>
</evidence>
<dbReference type="EMBL" id="ML975262">
    <property type="protein sequence ID" value="KAF1837386.1"/>
    <property type="molecule type" value="Genomic_DNA"/>
</dbReference>
<dbReference type="AlphaFoldDB" id="A0A6A5KQM6"/>
<keyword evidence="2" id="KW-1185">Reference proteome</keyword>